<reference evidence="2 3" key="1">
    <citation type="submission" date="2015-08" db="EMBL/GenBank/DDBJ databases">
        <title>The genome of the Asian arowana (Scleropages formosus).</title>
        <authorList>
            <person name="Tan M.H."/>
            <person name="Gan H.M."/>
            <person name="Croft L.J."/>
            <person name="Austin C.M."/>
        </authorList>
    </citation>
    <scope>NUCLEOTIDE SEQUENCE [LARGE SCALE GENOMIC DNA]</scope>
    <source>
        <strain evidence="2">Aro1</strain>
    </source>
</reference>
<evidence type="ECO:0008006" key="4">
    <source>
        <dbReference type="Google" id="ProtNLM"/>
    </source>
</evidence>
<evidence type="ECO:0000256" key="1">
    <source>
        <dbReference type="SAM" id="MobiDB-lite"/>
    </source>
</evidence>
<comment type="caution">
    <text evidence="2">The sequence shown here is derived from an EMBL/GenBank/DDBJ whole genome shotgun (WGS) entry which is preliminary data.</text>
</comment>
<feature type="compositionally biased region" description="Polar residues" evidence="1">
    <location>
        <begin position="401"/>
        <end position="433"/>
    </location>
</feature>
<dbReference type="InterPro" id="IPR051937">
    <property type="entry name" value="R3H_domain_containing"/>
</dbReference>
<sequence>MRGNRDSRRNVCRANRDGSSRASGSRQSSTETDSRWSEPRPWSSTDSDSSSRNYRPAVTKTASIGGITVLTRGDSGASSRGSGKLCKTGSESSSSGGSSGSLSRVHLSLQGPTLVPTAPPTSCGSVSFPESQGPPSSPSYILVSLDGAGIPPGSILLNPHTGQPFVNPDGSPAIYNPPNGQQSARGQQQSAQQSQQPQQQAPPQPLQPQQPMASHMVPQVNPQAVNEPGGPRERQVPEGHRDGRGAGKDDSRAAMRLCPDSRGRSLLTVCQALQPSSQAVPYSAISYPSQHLLPVAPNQPFAMRDDLPAQFGQLSLSRQPSGEASESSSAASVFPPGLLQQPPQQPGFVMASPSQQLPPGGFASSGPGSVLSQPALQSSAGFGQQAPSQVPMYYYSSGHYPTSTSTQYRTTPVQYSTHRNQQIPQNGPQQTGAWNCFYGIEST</sequence>
<dbReference type="AlphaFoldDB" id="A0A0P7TV77"/>
<dbReference type="STRING" id="113540.ENSSFOP00015051796"/>
<feature type="compositionally biased region" description="Polar residues" evidence="1">
    <location>
        <begin position="370"/>
        <end position="383"/>
    </location>
</feature>
<feature type="compositionally biased region" description="Low complexity" evidence="1">
    <location>
        <begin position="321"/>
        <end position="342"/>
    </location>
</feature>
<accession>A0A0P7TV77</accession>
<organism evidence="2 3">
    <name type="scientific">Scleropages formosus</name>
    <name type="common">Asian bonytongue</name>
    <name type="synonym">Osteoglossum formosum</name>
    <dbReference type="NCBI Taxonomy" id="113540"/>
    <lineage>
        <taxon>Eukaryota</taxon>
        <taxon>Metazoa</taxon>
        <taxon>Chordata</taxon>
        <taxon>Craniata</taxon>
        <taxon>Vertebrata</taxon>
        <taxon>Euteleostomi</taxon>
        <taxon>Actinopterygii</taxon>
        <taxon>Neopterygii</taxon>
        <taxon>Teleostei</taxon>
        <taxon>Osteoglossocephala</taxon>
        <taxon>Osteoglossomorpha</taxon>
        <taxon>Osteoglossiformes</taxon>
        <taxon>Osteoglossidae</taxon>
        <taxon>Scleropages</taxon>
    </lineage>
</organism>
<protein>
    <recommendedName>
        <fullName evidence="4">SUZ domain-containing protein</fullName>
    </recommendedName>
</protein>
<dbReference type="PANTHER" id="PTHR15672:SF8">
    <property type="entry name" value="PROTEIN ENCORE"/>
    <property type="match status" value="1"/>
</dbReference>
<feature type="compositionally biased region" description="Low complexity" evidence="1">
    <location>
        <begin position="20"/>
        <end position="29"/>
    </location>
</feature>
<feature type="compositionally biased region" description="Basic and acidic residues" evidence="1">
    <location>
        <begin position="1"/>
        <end position="19"/>
    </location>
</feature>
<evidence type="ECO:0000313" key="2">
    <source>
        <dbReference type="EMBL" id="KPP65240.1"/>
    </source>
</evidence>
<feature type="compositionally biased region" description="Low complexity" evidence="1">
    <location>
        <begin position="181"/>
        <end position="199"/>
    </location>
</feature>
<feature type="region of interest" description="Disordered" evidence="1">
    <location>
        <begin position="1"/>
        <end position="253"/>
    </location>
</feature>
<dbReference type="PANTHER" id="PTHR15672">
    <property type="entry name" value="CAMP-REGULATED PHOSPHOPROTEIN 21 RELATED R3H DOMAIN CONTAINING PROTEIN"/>
    <property type="match status" value="1"/>
</dbReference>
<dbReference type="EMBL" id="JARO02006450">
    <property type="protein sequence ID" value="KPP65240.1"/>
    <property type="molecule type" value="Genomic_DNA"/>
</dbReference>
<proteinExistence type="predicted"/>
<name>A0A0P7TV77_SCLFO</name>
<feature type="compositionally biased region" description="Polar residues" evidence="1">
    <location>
        <begin position="120"/>
        <end position="134"/>
    </location>
</feature>
<feature type="region of interest" description="Disordered" evidence="1">
    <location>
        <begin position="316"/>
        <end position="383"/>
    </location>
</feature>
<feature type="compositionally biased region" description="Basic and acidic residues" evidence="1">
    <location>
        <begin position="230"/>
        <end position="253"/>
    </location>
</feature>
<feature type="compositionally biased region" description="Low complexity" evidence="1">
    <location>
        <begin position="72"/>
        <end position="103"/>
    </location>
</feature>
<gene>
    <name evidence="2" type="ORF">Z043_116355</name>
</gene>
<feature type="compositionally biased region" description="Low complexity" evidence="1">
    <location>
        <begin position="358"/>
        <end position="369"/>
    </location>
</feature>
<dbReference type="Proteomes" id="UP000034805">
    <property type="component" value="Unassembled WGS sequence"/>
</dbReference>
<evidence type="ECO:0000313" key="3">
    <source>
        <dbReference type="Proteomes" id="UP000034805"/>
    </source>
</evidence>
<feature type="region of interest" description="Disordered" evidence="1">
    <location>
        <begin position="401"/>
        <end position="434"/>
    </location>
</feature>